<name>A0A0U2V161_9EURY</name>
<evidence type="ECO:0000313" key="2">
    <source>
        <dbReference type="Proteomes" id="UP000067738"/>
    </source>
</evidence>
<dbReference type="KEGG" id="mmil:sm9_0456"/>
<protein>
    <recommendedName>
        <fullName evidence="3">DUF4065 domain-containing protein</fullName>
    </recommendedName>
</protein>
<accession>A0A0U2V161</accession>
<evidence type="ECO:0008006" key="3">
    <source>
        <dbReference type="Google" id="ProtNLM"/>
    </source>
</evidence>
<dbReference type="GeneID" id="26735431"/>
<dbReference type="PATRIC" id="fig|230361.4.peg.470"/>
<organism evidence="1 2">
    <name type="scientific">Methanobrevibacter millerae</name>
    <dbReference type="NCBI Taxonomy" id="230361"/>
    <lineage>
        <taxon>Archaea</taxon>
        <taxon>Methanobacteriati</taxon>
        <taxon>Methanobacteriota</taxon>
        <taxon>Methanomada group</taxon>
        <taxon>Methanobacteria</taxon>
        <taxon>Methanobacteriales</taxon>
        <taxon>Methanobacteriaceae</taxon>
        <taxon>Methanobrevibacter</taxon>
    </lineage>
</organism>
<dbReference type="Proteomes" id="UP000067738">
    <property type="component" value="Chromosome"/>
</dbReference>
<keyword evidence="2" id="KW-1185">Reference proteome</keyword>
<dbReference type="OrthoDB" id="34535at2157"/>
<evidence type="ECO:0000313" key="1">
    <source>
        <dbReference type="EMBL" id="ALT68258.1"/>
    </source>
</evidence>
<sequence length="147" mass="17167">MSFKLSAKDFVLLLLNSDNQKPIKGNLFIQKEMFLIVEEVWPELKEELQFKAYDYGPYSHVLVNILKELCKDFLVNFEDSEGNIYSITKQGQMYLEDIEFPEGIEKKVNNLKVGSNKLGYKGLLRYVYFSYPEFTINSKIKDEVLGE</sequence>
<dbReference type="AlphaFoldDB" id="A0A0U2V161"/>
<reference evidence="1 2" key="1">
    <citation type="submission" date="2015-04" db="EMBL/GenBank/DDBJ databases">
        <title>The complete genome sequence of the rumen methanogen Methanobrevibacter millerae SM9.</title>
        <authorList>
            <person name="Leahy S.C."/>
            <person name="Kelly W.J."/>
            <person name="Pacheco D.M."/>
            <person name="Li D."/>
            <person name="Altermann E."/>
            <person name="Attwood G.T."/>
        </authorList>
    </citation>
    <scope>NUCLEOTIDE SEQUENCE [LARGE SCALE GENOMIC DNA]</scope>
    <source>
        <strain evidence="1 2">SM9</strain>
    </source>
</reference>
<gene>
    <name evidence="1" type="ORF">sm9_0456</name>
</gene>
<dbReference type="EMBL" id="CP011266">
    <property type="protein sequence ID" value="ALT68258.1"/>
    <property type="molecule type" value="Genomic_DNA"/>
</dbReference>
<dbReference type="RefSeq" id="WP_058738592.1">
    <property type="nucleotide sequence ID" value="NZ_CP011266.1"/>
</dbReference>
<proteinExistence type="predicted"/>